<dbReference type="Proteomes" id="UP000094329">
    <property type="component" value="Unassembled WGS sequence"/>
</dbReference>
<comment type="subcellular location">
    <subcellularLocation>
        <location evidence="5">Cytoplasm</location>
    </subcellularLocation>
</comment>
<keyword evidence="8" id="KW-1185">Reference proteome</keyword>
<evidence type="ECO:0000256" key="3">
    <source>
        <dbReference type="ARBA" id="ARBA00022884"/>
    </source>
</evidence>
<dbReference type="SUPFAM" id="SSF117130">
    <property type="entry name" value="CsrA-like"/>
    <property type="match status" value="1"/>
</dbReference>
<evidence type="ECO:0000313" key="7">
    <source>
        <dbReference type="EMBL" id="ODN41191.1"/>
    </source>
</evidence>
<dbReference type="NCBIfam" id="NF002469">
    <property type="entry name" value="PRK01712.1"/>
    <property type="match status" value="1"/>
</dbReference>
<dbReference type="PANTHER" id="PTHR34984:SF1">
    <property type="entry name" value="CARBON STORAGE REGULATOR"/>
    <property type="match status" value="1"/>
</dbReference>
<keyword evidence="3 5" id="KW-0694">RNA-binding</keyword>
<dbReference type="HAMAP" id="MF_00167">
    <property type="entry name" value="CsrA"/>
    <property type="match status" value="1"/>
</dbReference>
<reference evidence="6 8" key="1">
    <citation type="submission" date="2016-08" db="EMBL/GenBank/DDBJ databases">
        <title>Draft genome sequence of Candidatus Piscirickettsia litoralis, from seawater.</title>
        <authorList>
            <person name="Wan X."/>
            <person name="Lee A.J."/>
            <person name="Hou S."/>
            <person name="Donachie S.P."/>
        </authorList>
    </citation>
    <scope>NUCLEOTIDE SEQUENCE [LARGE SCALE GENOMIC DNA]</scope>
    <source>
        <strain evidence="6 8">Y2</strain>
    </source>
</reference>
<dbReference type="NCBIfam" id="TIGR00202">
    <property type="entry name" value="csrA"/>
    <property type="match status" value="1"/>
</dbReference>
<protein>
    <recommendedName>
        <fullName evidence="5">Translational regulator CsrA</fullName>
    </recommendedName>
    <alternativeName>
        <fullName evidence="5">Carbon storage regulator</fullName>
    </alternativeName>
</protein>
<dbReference type="InterPro" id="IPR003751">
    <property type="entry name" value="CsrA"/>
</dbReference>
<comment type="function">
    <text evidence="5">A key translational regulator that binds mRNA to regulate translation initiation and/or mRNA stability. Mediates global changes in gene expression, shifting from rapid growth to stress survival by linking envelope stress, the stringent response and the catabolite repression systems. Usually binds in the 5'-UTR; binding at or near the Shine-Dalgarno sequence prevents ribosome-binding, repressing translation, binding elsewhere in the 5'-UTR can activate translation and/or stabilize the mRNA. Its function is antagonized by small RNA(s).</text>
</comment>
<accession>A0ABX2ZXP9</accession>
<keyword evidence="1 5" id="KW-0963">Cytoplasm</keyword>
<evidence type="ECO:0000256" key="1">
    <source>
        <dbReference type="ARBA" id="ARBA00022490"/>
    </source>
</evidence>
<evidence type="ECO:0000256" key="5">
    <source>
        <dbReference type="HAMAP-Rule" id="MF_00167"/>
    </source>
</evidence>
<organism evidence="6 8">
    <name type="scientific">Piscirickettsia litoralis</name>
    <dbReference type="NCBI Taxonomy" id="1891921"/>
    <lineage>
        <taxon>Bacteria</taxon>
        <taxon>Pseudomonadati</taxon>
        <taxon>Pseudomonadota</taxon>
        <taxon>Gammaproteobacteria</taxon>
        <taxon>Thiotrichales</taxon>
        <taxon>Piscirickettsiaceae</taxon>
        <taxon>Piscirickettsia</taxon>
    </lineage>
</organism>
<comment type="caution">
    <text evidence="6">The sequence shown here is derived from an EMBL/GenBank/DDBJ whole genome shotgun (WGS) entry which is preliminary data.</text>
</comment>
<keyword evidence="4 5" id="KW-0010">Activator</keyword>
<dbReference type="Gene3D" id="2.60.40.4380">
    <property type="entry name" value="Translational regulator CsrA"/>
    <property type="match status" value="1"/>
</dbReference>
<dbReference type="EMBL" id="MDTU01000005">
    <property type="protein sequence ID" value="ODN41191.1"/>
    <property type="molecule type" value="Genomic_DNA"/>
</dbReference>
<evidence type="ECO:0000313" key="6">
    <source>
        <dbReference type="EMBL" id="ODN40980.1"/>
    </source>
</evidence>
<evidence type="ECO:0000256" key="4">
    <source>
        <dbReference type="ARBA" id="ARBA00023159"/>
    </source>
</evidence>
<name>A0ABX2ZXP9_9GAMM</name>
<keyword evidence="5" id="KW-0678">Repressor</keyword>
<evidence type="ECO:0000313" key="8">
    <source>
        <dbReference type="Proteomes" id="UP000094329"/>
    </source>
</evidence>
<dbReference type="RefSeq" id="WP_069314328.1">
    <property type="nucleotide sequence ID" value="NZ_MDTU01000005.1"/>
</dbReference>
<dbReference type="PANTHER" id="PTHR34984">
    <property type="entry name" value="CARBON STORAGE REGULATOR"/>
    <property type="match status" value="1"/>
</dbReference>
<sequence length="59" mass="6646">MLVLTRKEDQAIFIGKDITVKVLSVLGNQVRIGIDAPQEVQIHRDDIKNKRPKPIKVAV</sequence>
<proteinExistence type="inferred from homology"/>
<keyword evidence="2 5" id="KW-0810">Translation regulation</keyword>
<gene>
    <name evidence="5" type="primary">csrA</name>
    <name evidence="7" type="ORF">BGC07_17410</name>
    <name evidence="6" type="ORF">BGC07_18750</name>
</gene>
<comment type="subunit">
    <text evidence="5">Homodimer; the beta-strands of each monomer intercalate to form a hydrophobic core, while the alpha-helices form wings that extend away from the core.</text>
</comment>
<evidence type="ECO:0000256" key="2">
    <source>
        <dbReference type="ARBA" id="ARBA00022845"/>
    </source>
</evidence>
<dbReference type="InterPro" id="IPR036107">
    <property type="entry name" value="CsrA_sf"/>
</dbReference>
<dbReference type="Pfam" id="PF02599">
    <property type="entry name" value="CsrA"/>
    <property type="match status" value="1"/>
</dbReference>
<dbReference type="EMBL" id="MDTU01000010">
    <property type="protein sequence ID" value="ODN40980.1"/>
    <property type="molecule type" value="Genomic_DNA"/>
</dbReference>
<comment type="similarity">
    <text evidence="5">Belongs to the CsrA/RsmA family.</text>
</comment>